<gene>
    <name evidence="1" type="ORF">BZL30_6370</name>
</gene>
<proteinExistence type="predicted"/>
<organism evidence="1 2">
    <name type="scientific">Mycobacterium kansasii</name>
    <dbReference type="NCBI Taxonomy" id="1768"/>
    <lineage>
        <taxon>Bacteria</taxon>
        <taxon>Bacillati</taxon>
        <taxon>Actinomycetota</taxon>
        <taxon>Actinomycetes</taxon>
        <taxon>Mycobacteriales</taxon>
        <taxon>Mycobacteriaceae</taxon>
        <taxon>Mycobacterium</taxon>
    </lineage>
</organism>
<evidence type="ECO:0000313" key="1">
    <source>
        <dbReference type="EMBL" id="OOK70127.1"/>
    </source>
</evidence>
<name>A0A1V3WT81_MYCKA</name>
<protein>
    <submittedName>
        <fullName evidence="1">Peptidase S15 domain protein</fullName>
    </submittedName>
</protein>
<dbReference type="AlphaFoldDB" id="A0A1V3WT81"/>
<reference evidence="1 2" key="1">
    <citation type="submission" date="2017-02" db="EMBL/GenBank/DDBJ databases">
        <title>Complete genome sequences of Mycobacterium kansasii strains isolated from rhesus macaques.</title>
        <authorList>
            <person name="Panda A."/>
            <person name="Nagaraj S."/>
            <person name="Zhao X."/>
            <person name="Tettelin H."/>
            <person name="Detolla L.J."/>
        </authorList>
    </citation>
    <scope>NUCLEOTIDE SEQUENCE [LARGE SCALE GENOMIC DNA]</scope>
    <source>
        <strain evidence="1 2">11-3813</strain>
    </source>
</reference>
<sequence length="58" mass="6274">MVPNARRFKSGHRIQLVLTSDDQDPSVPAIMGFRHASVGTSSLNTVRSSSRLLLPVLG</sequence>
<evidence type="ECO:0000313" key="2">
    <source>
        <dbReference type="Proteomes" id="UP000189229"/>
    </source>
</evidence>
<accession>A0A1V3WT81</accession>
<dbReference type="Proteomes" id="UP000189229">
    <property type="component" value="Unassembled WGS sequence"/>
</dbReference>
<dbReference type="EMBL" id="MVBM01000006">
    <property type="protein sequence ID" value="OOK70127.1"/>
    <property type="molecule type" value="Genomic_DNA"/>
</dbReference>
<comment type="caution">
    <text evidence="1">The sequence shown here is derived from an EMBL/GenBank/DDBJ whole genome shotgun (WGS) entry which is preliminary data.</text>
</comment>